<evidence type="ECO:0000259" key="4">
    <source>
        <dbReference type="Pfam" id="PF22255"/>
    </source>
</evidence>
<dbReference type="SUPFAM" id="SSF69279">
    <property type="entry name" value="Phage tail proteins"/>
    <property type="match status" value="2"/>
</dbReference>
<feature type="domain" description="Baseplate hub protein gp44/GpP-like second" evidence="4">
    <location>
        <begin position="102"/>
        <end position="186"/>
    </location>
</feature>
<keyword evidence="6" id="KW-1185">Reference proteome</keyword>
<protein>
    <submittedName>
        <fullName evidence="5">Phage tail protein</fullName>
    </submittedName>
</protein>
<evidence type="ECO:0000313" key="5">
    <source>
        <dbReference type="EMBL" id="RKP50509.1"/>
    </source>
</evidence>
<proteinExistence type="predicted"/>
<comment type="caution">
    <text evidence="5">The sequence shown here is derived from an EMBL/GenBank/DDBJ whole genome shotgun (WGS) entry which is preliminary data.</text>
</comment>
<feature type="compositionally biased region" description="Polar residues" evidence="1">
    <location>
        <begin position="9"/>
        <end position="23"/>
    </location>
</feature>
<evidence type="ECO:0000259" key="3">
    <source>
        <dbReference type="Pfam" id="PF21929"/>
    </source>
</evidence>
<feature type="region of interest" description="Disordered" evidence="1">
    <location>
        <begin position="367"/>
        <end position="387"/>
    </location>
</feature>
<organism evidence="5 6">
    <name type="scientific">Trinickia fusca</name>
    <dbReference type="NCBI Taxonomy" id="2419777"/>
    <lineage>
        <taxon>Bacteria</taxon>
        <taxon>Pseudomonadati</taxon>
        <taxon>Pseudomonadota</taxon>
        <taxon>Betaproteobacteria</taxon>
        <taxon>Burkholderiales</taxon>
        <taxon>Burkholderiaceae</taxon>
        <taxon>Trinickia</taxon>
    </lineage>
</organism>
<dbReference type="InterPro" id="IPR053982">
    <property type="entry name" value="Gp44/GpP-like_C"/>
</dbReference>
<dbReference type="RefSeq" id="WP_121276338.1">
    <property type="nucleotide sequence ID" value="NZ_RBZV01000002.1"/>
</dbReference>
<dbReference type="OrthoDB" id="9016931at2"/>
<dbReference type="Gene3D" id="3.55.50.10">
    <property type="entry name" value="Baseplate protein-like domains"/>
    <property type="match status" value="1"/>
</dbReference>
<dbReference type="Pfam" id="PF21929">
    <property type="entry name" value="GpP_4th"/>
    <property type="match status" value="1"/>
</dbReference>
<evidence type="ECO:0000256" key="1">
    <source>
        <dbReference type="SAM" id="MobiDB-lite"/>
    </source>
</evidence>
<dbReference type="InterPro" id="IPR023399">
    <property type="entry name" value="Baseplate-like_2-layer_sand"/>
</dbReference>
<accession>A0A494XQQ4</accession>
<dbReference type="Pfam" id="PF22255">
    <property type="entry name" value="Gp44-like_2nd"/>
    <property type="match status" value="1"/>
</dbReference>
<sequence>MTDELRLTVGTSTPGNSGVTNSRNISGWTSVRVQRGIERCPSSFDISFTELYPGAADLLVQPGDACQVFLGNDLVLTGYIDRYQPAYSGRDHTISVSGRSKCQDIVDCSAHWTNHQLPKLTVPDIAKLLCKAYGVEVSVLNGTNVGEPIAQTNISPGESIYDVLERVCRYRGLLLFDDVNGNLVLASGSNGGNDGEGNSTGSSGSSTKAAGTTPTASGTLKEGVNVQAASLTWTMDTRFSDYDAVYHGLDTLKETGDAGNVKASVKDPEVPRFRYRAIVAENASGGAQVAKQRVNWELARRKGRSQQVSVTVGSWRDANGVLWTPNTLVSIELPSLKLEPKTWLISEVTYRRDNNGTSAELVIMPPEAFLQDPTQKPPTRRQDKKVN</sequence>
<dbReference type="EMBL" id="RBZV01000002">
    <property type="protein sequence ID" value="RKP50509.1"/>
    <property type="molecule type" value="Genomic_DNA"/>
</dbReference>
<gene>
    <name evidence="5" type="ORF">D7S89_05230</name>
</gene>
<dbReference type="Gene3D" id="3.30.1920.10">
    <property type="entry name" value="Baseplate protein-like domains - 2 layer sandwich fold"/>
    <property type="match status" value="1"/>
</dbReference>
<dbReference type="PIRSF" id="PIRSF004440">
    <property type="entry name" value="GpP"/>
    <property type="match status" value="1"/>
</dbReference>
<feature type="region of interest" description="Disordered" evidence="1">
    <location>
        <begin position="189"/>
        <end position="221"/>
    </location>
</feature>
<dbReference type="Proteomes" id="UP000280434">
    <property type="component" value="Unassembled WGS sequence"/>
</dbReference>
<dbReference type="InterPro" id="IPR053981">
    <property type="entry name" value="Gp44/GpP-like_2nd"/>
</dbReference>
<dbReference type="Pfam" id="PF21683">
    <property type="entry name" value="GpP-like_1st"/>
    <property type="match status" value="1"/>
</dbReference>
<feature type="domain" description="Baseplate hub protein gp44-like N-terminal" evidence="2">
    <location>
        <begin position="21"/>
        <end position="100"/>
    </location>
</feature>
<dbReference type="Gene3D" id="2.30.300.10">
    <property type="entry name" value="Baseplate protein-like domain - beta roll fold"/>
    <property type="match status" value="1"/>
</dbReference>
<name>A0A494XQQ4_9BURK</name>
<dbReference type="AlphaFoldDB" id="A0A494XQQ4"/>
<evidence type="ECO:0000259" key="2">
    <source>
        <dbReference type="Pfam" id="PF21683"/>
    </source>
</evidence>
<feature type="domain" description="Baseplate hub protein gp44/GpP-like C-terminal" evidence="3">
    <location>
        <begin position="288"/>
        <end position="371"/>
    </location>
</feature>
<feature type="region of interest" description="Disordered" evidence="1">
    <location>
        <begin position="1"/>
        <end position="23"/>
    </location>
</feature>
<feature type="compositionally biased region" description="Low complexity" evidence="1">
    <location>
        <begin position="196"/>
        <end position="219"/>
    </location>
</feature>
<dbReference type="InterPro" id="IPR049354">
    <property type="entry name" value="GpP-like_N"/>
</dbReference>
<evidence type="ECO:0000313" key="6">
    <source>
        <dbReference type="Proteomes" id="UP000280434"/>
    </source>
</evidence>
<reference evidence="5 6" key="1">
    <citation type="submission" date="2018-10" db="EMBL/GenBank/DDBJ databases">
        <title>Paraburkholderia sp. 7MK8-2, isolated from soil.</title>
        <authorList>
            <person name="Gao Z.-H."/>
            <person name="Qiu L.-H."/>
        </authorList>
    </citation>
    <scope>NUCLEOTIDE SEQUENCE [LARGE SCALE GENOMIC DNA]</scope>
    <source>
        <strain evidence="5 6">7MK8-2</strain>
    </source>
</reference>
<dbReference type="InterPro" id="IPR026276">
    <property type="entry name" value="Baseplate_GpP"/>
</dbReference>